<gene>
    <name evidence="10" type="ORF">Dform_00374</name>
</gene>
<comment type="similarity">
    <text evidence="1">Belongs to the N(4)/N(6)-methyltransferase family. N(4) subfamily.</text>
</comment>
<dbReference type="Proteomes" id="UP000185934">
    <property type="component" value="Chromosome"/>
</dbReference>
<dbReference type="InterPro" id="IPR017985">
    <property type="entry name" value="MeTrfase_CN4_CS"/>
</dbReference>
<dbReference type="InterPro" id="IPR002941">
    <property type="entry name" value="DNA_methylase_N4/N6"/>
</dbReference>
<evidence type="ECO:0000256" key="8">
    <source>
        <dbReference type="RuleBase" id="RU362026"/>
    </source>
</evidence>
<evidence type="ECO:0000313" key="10">
    <source>
        <dbReference type="EMBL" id="APV43733.1"/>
    </source>
</evidence>
<dbReference type="RefSeq" id="WP_076003516.1">
    <property type="nucleotide sequence ID" value="NZ_CP018258.1"/>
</dbReference>
<dbReference type="PROSITE" id="PS00093">
    <property type="entry name" value="N4_MTASE"/>
    <property type="match status" value="1"/>
</dbReference>
<name>A0A1P8F5I6_9CHLR</name>
<evidence type="ECO:0000256" key="1">
    <source>
        <dbReference type="ARBA" id="ARBA00010203"/>
    </source>
</evidence>
<dbReference type="InterPro" id="IPR001091">
    <property type="entry name" value="RM_Methyltransferase"/>
</dbReference>
<organism evidence="10 11">
    <name type="scientific">Dehalogenimonas formicexedens</name>
    <dbReference type="NCBI Taxonomy" id="1839801"/>
    <lineage>
        <taxon>Bacteria</taxon>
        <taxon>Bacillati</taxon>
        <taxon>Chloroflexota</taxon>
        <taxon>Dehalococcoidia</taxon>
        <taxon>Dehalococcoidales</taxon>
        <taxon>Dehalococcoidaceae</taxon>
        <taxon>Dehalogenimonas</taxon>
    </lineage>
</organism>
<dbReference type="EC" id="2.1.1.-" evidence="8"/>
<keyword evidence="2 10" id="KW-0489">Methyltransferase</keyword>
<evidence type="ECO:0000259" key="9">
    <source>
        <dbReference type="Pfam" id="PF01555"/>
    </source>
</evidence>
<keyword evidence="4" id="KW-0949">S-adenosyl-L-methionine</keyword>
<dbReference type="AlphaFoldDB" id="A0A1P8F5I6"/>
<reference evidence="11" key="1">
    <citation type="submission" date="2016-11" db="EMBL/GenBank/DDBJ databases">
        <title>Dehalogenimonas formicexedens sp. nov., a chlorinated alkane respiring bacterium isolated from contaminated groundwater.</title>
        <authorList>
            <person name="Key T.A."/>
            <person name="Bowman K.S."/>
            <person name="Lee I."/>
            <person name="Chun J."/>
            <person name="Albuquerque L."/>
            <person name="da Costa M.S."/>
            <person name="Rainey F.A."/>
            <person name="Moe W.M."/>
        </authorList>
    </citation>
    <scope>NUCLEOTIDE SEQUENCE [LARGE SCALE GENOMIC DNA]</scope>
    <source>
        <strain evidence="11">NSZ-14</strain>
    </source>
</reference>
<evidence type="ECO:0000256" key="2">
    <source>
        <dbReference type="ARBA" id="ARBA00022603"/>
    </source>
</evidence>
<keyword evidence="5" id="KW-0680">Restriction system</keyword>
<comment type="catalytic activity">
    <reaction evidence="7">
        <text>a 2'-deoxycytidine in DNA + S-adenosyl-L-methionine = an N(4)-methyl-2'-deoxycytidine in DNA + S-adenosyl-L-homocysteine + H(+)</text>
        <dbReference type="Rhea" id="RHEA:16857"/>
        <dbReference type="Rhea" id="RHEA-COMP:11369"/>
        <dbReference type="Rhea" id="RHEA-COMP:13674"/>
        <dbReference type="ChEBI" id="CHEBI:15378"/>
        <dbReference type="ChEBI" id="CHEBI:57856"/>
        <dbReference type="ChEBI" id="CHEBI:59789"/>
        <dbReference type="ChEBI" id="CHEBI:85452"/>
        <dbReference type="ChEBI" id="CHEBI:137933"/>
        <dbReference type="EC" id="2.1.1.113"/>
    </reaction>
</comment>
<accession>A0A1P8F5I6</accession>
<dbReference type="SUPFAM" id="SSF53335">
    <property type="entry name" value="S-adenosyl-L-methionine-dependent methyltransferases"/>
    <property type="match status" value="1"/>
</dbReference>
<dbReference type="KEGG" id="dfo:Dform_00374"/>
<protein>
    <recommendedName>
        <fullName evidence="8">Methyltransferase</fullName>
        <ecNumber evidence="8">2.1.1.-</ecNumber>
    </recommendedName>
</protein>
<dbReference type="GO" id="GO:0009307">
    <property type="term" value="P:DNA restriction-modification system"/>
    <property type="evidence" value="ECO:0007669"/>
    <property type="project" value="UniProtKB-KW"/>
</dbReference>
<dbReference type="STRING" id="1839801.Dform_00374"/>
<evidence type="ECO:0000256" key="5">
    <source>
        <dbReference type="ARBA" id="ARBA00022747"/>
    </source>
</evidence>
<dbReference type="PRINTS" id="PR00508">
    <property type="entry name" value="S21N4MTFRASE"/>
</dbReference>
<feature type="domain" description="DNA methylase N-4/N-6" evidence="9">
    <location>
        <begin position="40"/>
        <end position="314"/>
    </location>
</feature>
<dbReference type="Gene3D" id="3.40.50.150">
    <property type="entry name" value="Vaccinia Virus protein VP39"/>
    <property type="match status" value="1"/>
</dbReference>
<proteinExistence type="inferred from homology"/>
<dbReference type="GO" id="GO:0008170">
    <property type="term" value="F:N-methyltransferase activity"/>
    <property type="evidence" value="ECO:0007669"/>
    <property type="project" value="InterPro"/>
</dbReference>
<dbReference type="Pfam" id="PF01555">
    <property type="entry name" value="N6_N4_Mtase"/>
    <property type="match status" value="1"/>
</dbReference>
<evidence type="ECO:0000256" key="3">
    <source>
        <dbReference type="ARBA" id="ARBA00022679"/>
    </source>
</evidence>
<dbReference type="GO" id="GO:0003677">
    <property type="term" value="F:DNA binding"/>
    <property type="evidence" value="ECO:0007669"/>
    <property type="project" value="UniProtKB-KW"/>
</dbReference>
<evidence type="ECO:0000256" key="7">
    <source>
        <dbReference type="ARBA" id="ARBA00049120"/>
    </source>
</evidence>
<dbReference type="GO" id="GO:0032259">
    <property type="term" value="P:methylation"/>
    <property type="evidence" value="ECO:0007669"/>
    <property type="project" value="UniProtKB-KW"/>
</dbReference>
<dbReference type="InterPro" id="IPR029063">
    <property type="entry name" value="SAM-dependent_MTases_sf"/>
</dbReference>
<keyword evidence="11" id="KW-1185">Reference proteome</keyword>
<keyword evidence="3 10" id="KW-0808">Transferase</keyword>
<evidence type="ECO:0000256" key="6">
    <source>
        <dbReference type="ARBA" id="ARBA00023125"/>
    </source>
</evidence>
<evidence type="ECO:0000256" key="4">
    <source>
        <dbReference type="ARBA" id="ARBA00022691"/>
    </source>
</evidence>
<keyword evidence="6" id="KW-0238">DNA-binding</keyword>
<evidence type="ECO:0000313" key="11">
    <source>
        <dbReference type="Proteomes" id="UP000185934"/>
    </source>
</evidence>
<sequence length="323" mass="37333">MTSRLFPQIEIVKPFYSTDFGEAWYGDAKSLLKLLPDNSVDLVITSPPYALLHKKSYGNEDGETYVRWFRPFAKEIFRILKNEGSFILNIGGFWNEGVPTKSLYQYKLLLDLCEPVTKSQKRARFNLAQEFFWFNPAKMPNPVQWVNVERVRVKEAVEHIWWFSKTDRPKANTKNILTPYSESMKKLIKRGTYNFGSRPSGWNVGKTWNIDNGGAIPPNFLPVELADQPTNAIIESNTSSNDEFRRKCREAGESLHPACFPPYIPAFFIKLLTDENDLVVDPFSGSNTTGRIAEDLKRKWISVESCEQYMRASKLRWFDNEDT</sequence>
<dbReference type="GO" id="GO:0015667">
    <property type="term" value="F:site-specific DNA-methyltransferase (cytosine-N4-specific) activity"/>
    <property type="evidence" value="ECO:0007669"/>
    <property type="project" value="UniProtKB-EC"/>
</dbReference>
<dbReference type="OrthoDB" id="9773571at2"/>
<dbReference type="EMBL" id="CP018258">
    <property type="protein sequence ID" value="APV43733.1"/>
    <property type="molecule type" value="Genomic_DNA"/>
</dbReference>